<dbReference type="EMBL" id="BK015632">
    <property type="protein sequence ID" value="DAE16858.1"/>
    <property type="molecule type" value="Genomic_DNA"/>
</dbReference>
<evidence type="ECO:0000313" key="1">
    <source>
        <dbReference type="EMBL" id="DAE16858.1"/>
    </source>
</evidence>
<proteinExistence type="predicted"/>
<reference evidence="1" key="1">
    <citation type="journal article" date="2021" name="Proc. Natl. Acad. Sci. U.S.A.">
        <title>A Catalog of Tens of Thousands of Viruses from Human Metagenomes Reveals Hidden Associations with Chronic Diseases.</title>
        <authorList>
            <person name="Tisza M.J."/>
            <person name="Buck C.B."/>
        </authorList>
    </citation>
    <scope>NUCLEOTIDE SEQUENCE</scope>
    <source>
        <strain evidence="1">CtpnN3</strain>
    </source>
</reference>
<protein>
    <submittedName>
        <fullName evidence="1">Uncharacterized protein</fullName>
    </submittedName>
</protein>
<accession>A0A8S5QD33</accession>
<name>A0A8S5QD33_9CAUD</name>
<organism evidence="1">
    <name type="scientific">Siphoviridae sp. ctpnN3</name>
    <dbReference type="NCBI Taxonomy" id="2825677"/>
    <lineage>
        <taxon>Viruses</taxon>
        <taxon>Duplodnaviria</taxon>
        <taxon>Heunggongvirae</taxon>
        <taxon>Uroviricota</taxon>
        <taxon>Caudoviricetes</taxon>
    </lineage>
</organism>
<sequence length="51" mass="6103">MHIPYPLIFYWKECQSTDFKDLQKSPISRGISVSLRLAQTVYRFSNSFWNC</sequence>